<dbReference type="Proteomes" id="UP001060085">
    <property type="component" value="Linkage Group LG08"/>
</dbReference>
<protein>
    <submittedName>
        <fullName evidence="1">Uncharacterized protein</fullName>
    </submittedName>
</protein>
<proteinExistence type="predicted"/>
<dbReference type="EMBL" id="CM044708">
    <property type="protein sequence ID" value="KAI5649728.1"/>
    <property type="molecule type" value="Genomic_DNA"/>
</dbReference>
<gene>
    <name evidence="1" type="ORF">M9H77_35733</name>
</gene>
<name>A0ACB9ZQ56_CATRO</name>
<comment type="caution">
    <text evidence="1">The sequence shown here is derived from an EMBL/GenBank/DDBJ whole genome shotgun (WGS) entry which is preliminary data.</text>
</comment>
<accession>A0ACB9ZQ56</accession>
<reference evidence="2" key="1">
    <citation type="journal article" date="2023" name="Nat. Plants">
        <title>Single-cell RNA sequencing provides a high-resolution roadmap for understanding the multicellular compartmentation of specialized metabolism.</title>
        <authorList>
            <person name="Sun S."/>
            <person name="Shen X."/>
            <person name="Li Y."/>
            <person name="Li Y."/>
            <person name="Wang S."/>
            <person name="Li R."/>
            <person name="Zhang H."/>
            <person name="Shen G."/>
            <person name="Guo B."/>
            <person name="Wei J."/>
            <person name="Xu J."/>
            <person name="St-Pierre B."/>
            <person name="Chen S."/>
            <person name="Sun C."/>
        </authorList>
    </citation>
    <scope>NUCLEOTIDE SEQUENCE [LARGE SCALE GENOMIC DNA]</scope>
</reference>
<keyword evidence="2" id="KW-1185">Reference proteome</keyword>
<organism evidence="1 2">
    <name type="scientific">Catharanthus roseus</name>
    <name type="common">Madagascar periwinkle</name>
    <name type="synonym">Vinca rosea</name>
    <dbReference type="NCBI Taxonomy" id="4058"/>
    <lineage>
        <taxon>Eukaryota</taxon>
        <taxon>Viridiplantae</taxon>
        <taxon>Streptophyta</taxon>
        <taxon>Embryophyta</taxon>
        <taxon>Tracheophyta</taxon>
        <taxon>Spermatophyta</taxon>
        <taxon>Magnoliopsida</taxon>
        <taxon>eudicotyledons</taxon>
        <taxon>Gunneridae</taxon>
        <taxon>Pentapetalae</taxon>
        <taxon>asterids</taxon>
        <taxon>lamiids</taxon>
        <taxon>Gentianales</taxon>
        <taxon>Apocynaceae</taxon>
        <taxon>Rauvolfioideae</taxon>
        <taxon>Vinceae</taxon>
        <taxon>Catharanthinae</taxon>
        <taxon>Catharanthus</taxon>
    </lineage>
</organism>
<evidence type="ECO:0000313" key="2">
    <source>
        <dbReference type="Proteomes" id="UP001060085"/>
    </source>
</evidence>
<evidence type="ECO:0000313" key="1">
    <source>
        <dbReference type="EMBL" id="KAI5649728.1"/>
    </source>
</evidence>
<sequence>MLQDMVQTTSEQLPIDEITSPLNAQIFEFCESELFPETLQNSEVASNSNCCYEEHSSYPPNHHHSSILPPDMNQFTNATTATTILNIKDENPETPTASTPPLLNPTTAANQSNLSVVFDSTDDIENDISVSIDFITHPTTFSIPQYLNNIPQDHHHHHQFDFSSFNNPQNQLTDPMAEHSSIPSSMINPAVLMGPPNLPPVYEEECLSAVPPYMRLSSTSSSSPNSACTLLDPTNIGQFLPGNLTAALTTDHHNTPGIFNGSCIFLGTEFTPQELEFQGESGGMFCPDPMQRVYNCPNELQAISNESQHLVNGSASSTPLAPEISSLEDPTFKVGKLTVEERREKIHRYMKKRNERNFSKKIKYACRKTLADSRPRVRGRFAKNDELEMARNACSISNHEEDTDEDLIPLQAGKKCRYHKVVVKEEDDMVDSSDIFAHISGVNSFKCNNPLQSWI</sequence>